<dbReference type="GO" id="GO:0009279">
    <property type="term" value="C:cell outer membrane"/>
    <property type="evidence" value="ECO:0007669"/>
    <property type="project" value="UniProtKB-SubCell"/>
</dbReference>
<keyword evidence="3" id="KW-0732">Signal</keyword>
<protein>
    <submittedName>
        <fullName evidence="7">RagB/SusD family nutrient uptake outer membrane protein</fullName>
    </submittedName>
</protein>
<dbReference type="Proteomes" id="UP000294850">
    <property type="component" value="Unassembled WGS sequence"/>
</dbReference>
<evidence type="ECO:0000256" key="4">
    <source>
        <dbReference type="ARBA" id="ARBA00023136"/>
    </source>
</evidence>
<comment type="subcellular location">
    <subcellularLocation>
        <location evidence="1">Cell outer membrane</location>
    </subcellularLocation>
</comment>
<sequence>MKLLRFADILLIYAEVANMQAGAPTQPAVDRLKMINDRANAGTGKEAKATLSMTKSVFDQKVIDKRSFETGGQKKYSEKFRVVLE</sequence>
<accession>A0A4R5DCP1</accession>
<evidence type="ECO:0000256" key="1">
    <source>
        <dbReference type="ARBA" id="ARBA00004442"/>
    </source>
</evidence>
<feature type="domain" description="RagB/SusD" evidence="6">
    <location>
        <begin position="3"/>
        <end position="73"/>
    </location>
</feature>
<dbReference type="Pfam" id="PF07980">
    <property type="entry name" value="SusD_RagB"/>
    <property type="match status" value="1"/>
</dbReference>
<organism evidence="7 8">
    <name type="scientific">Dyadobacter psychrotolerans</name>
    <dbReference type="NCBI Taxonomy" id="2541721"/>
    <lineage>
        <taxon>Bacteria</taxon>
        <taxon>Pseudomonadati</taxon>
        <taxon>Bacteroidota</taxon>
        <taxon>Cytophagia</taxon>
        <taxon>Cytophagales</taxon>
        <taxon>Spirosomataceae</taxon>
        <taxon>Dyadobacter</taxon>
    </lineage>
</organism>
<dbReference type="InterPro" id="IPR012944">
    <property type="entry name" value="SusD_RagB_dom"/>
</dbReference>
<gene>
    <name evidence="7" type="ORF">E0F88_30345</name>
</gene>
<dbReference type="Gene3D" id="1.25.40.390">
    <property type="match status" value="1"/>
</dbReference>
<name>A0A4R5DCP1_9BACT</name>
<keyword evidence="4" id="KW-0472">Membrane</keyword>
<reference evidence="7 8" key="1">
    <citation type="submission" date="2019-03" db="EMBL/GenBank/DDBJ databases">
        <title>Dyadobacter AR-3-6 sp. nov., isolated from arctic soil.</title>
        <authorList>
            <person name="Chaudhary D.K."/>
        </authorList>
    </citation>
    <scope>NUCLEOTIDE SEQUENCE [LARGE SCALE GENOMIC DNA]</scope>
    <source>
        <strain evidence="7 8">AR-3-6</strain>
    </source>
</reference>
<comment type="caution">
    <text evidence="7">The sequence shown here is derived from an EMBL/GenBank/DDBJ whole genome shotgun (WGS) entry which is preliminary data.</text>
</comment>
<evidence type="ECO:0000256" key="3">
    <source>
        <dbReference type="ARBA" id="ARBA00022729"/>
    </source>
</evidence>
<dbReference type="AlphaFoldDB" id="A0A4R5DCP1"/>
<comment type="similarity">
    <text evidence="2">Belongs to the SusD family.</text>
</comment>
<proteinExistence type="inferred from homology"/>
<keyword evidence="8" id="KW-1185">Reference proteome</keyword>
<dbReference type="EMBL" id="SMFL01000019">
    <property type="protein sequence ID" value="TDE09591.1"/>
    <property type="molecule type" value="Genomic_DNA"/>
</dbReference>
<keyword evidence="5" id="KW-0998">Cell outer membrane</keyword>
<evidence type="ECO:0000313" key="8">
    <source>
        <dbReference type="Proteomes" id="UP000294850"/>
    </source>
</evidence>
<dbReference type="InterPro" id="IPR011990">
    <property type="entry name" value="TPR-like_helical_dom_sf"/>
</dbReference>
<evidence type="ECO:0000256" key="2">
    <source>
        <dbReference type="ARBA" id="ARBA00006275"/>
    </source>
</evidence>
<evidence type="ECO:0000259" key="6">
    <source>
        <dbReference type="Pfam" id="PF07980"/>
    </source>
</evidence>
<dbReference type="SUPFAM" id="SSF48452">
    <property type="entry name" value="TPR-like"/>
    <property type="match status" value="1"/>
</dbReference>
<evidence type="ECO:0000313" key="7">
    <source>
        <dbReference type="EMBL" id="TDE09591.1"/>
    </source>
</evidence>
<evidence type="ECO:0000256" key="5">
    <source>
        <dbReference type="ARBA" id="ARBA00023237"/>
    </source>
</evidence>